<keyword evidence="2" id="KW-1185">Reference proteome</keyword>
<proteinExistence type="predicted"/>
<comment type="caution">
    <text evidence="1">The sequence shown here is derived from an EMBL/GenBank/DDBJ whole genome shotgun (WGS) entry which is preliminary data.</text>
</comment>
<organism evidence="1 2">
    <name type="scientific">Naegleria fowleri</name>
    <name type="common">Brain eating amoeba</name>
    <dbReference type="NCBI Taxonomy" id="5763"/>
    <lineage>
        <taxon>Eukaryota</taxon>
        <taxon>Discoba</taxon>
        <taxon>Heterolobosea</taxon>
        <taxon>Tetramitia</taxon>
        <taxon>Eutetramitia</taxon>
        <taxon>Vahlkampfiidae</taxon>
        <taxon>Naegleria</taxon>
    </lineage>
</organism>
<protein>
    <submittedName>
        <fullName evidence="1">Uncharacterized protein</fullName>
    </submittedName>
</protein>
<evidence type="ECO:0000313" key="2">
    <source>
        <dbReference type="Proteomes" id="UP000444721"/>
    </source>
</evidence>
<dbReference type="Gene3D" id="3.40.630.30">
    <property type="match status" value="1"/>
</dbReference>
<sequence length="84" mass="9919">MSNVSQIPSPNVLIEGKYITLQPCNPSQDAPELYEMSHGSPEKESIWEYLYMGGSKVPFHSVQDFQQFMEKRVERWFLEEYRMV</sequence>
<gene>
    <name evidence="1" type="ORF">FDP41_006001</name>
</gene>
<reference evidence="1 2" key="1">
    <citation type="journal article" date="2019" name="Sci. Rep.">
        <title>Nanopore sequencing improves the draft genome of the human pathogenic amoeba Naegleria fowleri.</title>
        <authorList>
            <person name="Liechti N."/>
            <person name="Schurch N."/>
            <person name="Bruggmann R."/>
            <person name="Wittwer M."/>
        </authorList>
    </citation>
    <scope>NUCLEOTIDE SEQUENCE [LARGE SCALE GENOMIC DNA]</scope>
    <source>
        <strain evidence="1 2">ATCC 30894</strain>
    </source>
</reference>
<dbReference type="EMBL" id="VFQX01000048">
    <property type="protein sequence ID" value="KAF0975249.1"/>
    <property type="molecule type" value="Genomic_DNA"/>
</dbReference>
<dbReference type="AlphaFoldDB" id="A0A6A5BQK6"/>
<accession>A0A6A5BQK6</accession>
<dbReference type="VEuPathDB" id="AmoebaDB:FDP41_006001"/>
<dbReference type="Proteomes" id="UP000444721">
    <property type="component" value="Unassembled WGS sequence"/>
</dbReference>
<dbReference type="GeneID" id="68113219"/>
<evidence type="ECO:0000313" key="1">
    <source>
        <dbReference type="EMBL" id="KAF0975249.1"/>
    </source>
</evidence>
<dbReference type="RefSeq" id="XP_044559962.1">
    <property type="nucleotide sequence ID" value="XM_044709590.1"/>
</dbReference>
<dbReference type="OrthoDB" id="41238at2759"/>
<name>A0A6A5BQK6_NAEFO</name>